<dbReference type="InterPro" id="IPR012676">
    <property type="entry name" value="TGS-like"/>
</dbReference>
<dbReference type="CDD" id="cd05399">
    <property type="entry name" value="NT_Rel-Spo_like"/>
    <property type="match status" value="1"/>
</dbReference>
<comment type="pathway">
    <text evidence="2">Purine metabolism.</text>
</comment>
<dbReference type="PROSITE" id="PS51671">
    <property type="entry name" value="ACT"/>
    <property type="match status" value="1"/>
</dbReference>
<evidence type="ECO:0000256" key="6">
    <source>
        <dbReference type="RuleBase" id="RU003847"/>
    </source>
</evidence>
<dbReference type="CDD" id="cd04876">
    <property type="entry name" value="ACT_RelA-SpoT"/>
    <property type="match status" value="1"/>
</dbReference>
<dbReference type="SMART" id="SM00954">
    <property type="entry name" value="RelA_SpoT"/>
    <property type="match status" value="1"/>
</dbReference>
<sequence length="725" mass="80565">MPSVDDAASDTEQTANARRRARELLSKLAAAVGEDKSKAPAALARAQAIVDILVGLTDDDDILGGALLLPLLEAEVLTPEQAIATLSAPANRIATELQRLGSLNISIPTSAGGARGAPSLSSNQAEGLRKMLLAIVTDPRLVLVKLAAQLQQLRDSKDAPAAERERLAYETREVYAPLANRLGVWQLKWELEDLSFRYLDPESYKTIAGWLASKRIDRERYIGEVIEVLRRELDNAHIPNAEIAGRPKHIYSIWRKMHRKGLQFDQLYDVRAVRVLVDSIADCYAALGIVHGMWPYIPGEFDDYIATPKDNLYRSLHTAVIGPGKLPLEVQIRTREMHAHAELGVAAHWRYKEGGKANPAYEQKIVWLRQVLEPSERGEETEGEFLDRVRSELFEDRVYAISPRGEVVDLPRGATPLDFAYHVHTDLGHRCRGAKVNGRMVPLNQVLQNGDQVEIITAKQLNPSRDWLVPSLGYLASPRNRNKVRSFFRKLDEQQNTQQGRQILERELQRLAVHSVTLPELIGEFNLDNADQLYRAIGEGEITVAQISGAVQRRAKPQELPTPVVRRPIAEPKKASGITIDGVDDLLSNFAGCCSPVPPEPIAGYITLGRGVSIHRDNCTNFKRLATANPERVIPVEWGSGGERSFPVDINVRAYDRRGLLRDVSAVLADSKINIHAMNTLTHEADGIADMNLKVTVHDLEELSRVLARIQGLPNVLSARRKVQL</sequence>
<dbReference type="RefSeq" id="WP_161815736.1">
    <property type="nucleotide sequence ID" value="NZ_BLJN01000008.1"/>
</dbReference>
<dbReference type="SUPFAM" id="SSF81301">
    <property type="entry name" value="Nucleotidyltransferase"/>
    <property type="match status" value="1"/>
</dbReference>
<dbReference type="Pfam" id="PF02824">
    <property type="entry name" value="TGS"/>
    <property type="match status" value="1"/>
</dbReference>
<feature type="domain" description="ACT" evidence="7">
    <location>
        <begin position="649"/>
        <end position="724"/>
    </location>
</feature>
<dbReference type="Gene3D" id="1.10.3210.10">
    <property type="entry name" value="Hypothetical protein af1432"/>
    <property type="match status" value="1"/>
</dbReference>
<dbReference type="GO" id="GO:0008893">
    <property type="term" value="F:guanosine-3',5'-bis(diphosphate) 3'-diphosphatase activity"/>
    <property type="evidence" value="ECO:0007669"/>
    <property type="project" value="TreeGrafter"/>
</dbReference>
<evidence type="ECO:0000256" key="3">
    <source>
        <dbReference type="ARBA" id="ARBA00029754"/>
    </source>
</evidence>
<dbReference type="GO" id="GO:0015949">
    <property type="term" value="P:nucleobase-containing small molecule interconversion"/>
    <property type="evidence" value="ECO:0007669"/>
    <property type="project" value="UniProtKB-ARBA"/>
</dbReference>
<dbReference type="EMBL" id="BLJN01000008">
    <property type="protein sequence ID" value="GFE84123.1"/>
    <property type="molecule type" value="Genomic_DNA"/>
</dbReference>
<reference evidence="10" key="1">
    <citation type="submission" date="2020-01" db="EMBL/GenBank/DDBJ databases">
        <title>'Steroidobacter agaridevorans' sp. nov., agar-degrading bacteria isolated from rhizosphere soils.</title>
        <authorList>
            <person name="Ikenaga M."/>
            <person name="Kataoka M."/>
            <person name="Murouchi A."/>
            <person name="Katsuragi S."/>
            <person name="Sakai M."/>
        </authorList>
    </citation>
    <scope>NUCLEOTIDE SEQUENCE [LARGE SCALE GENOMIC DNA]</scope>
    <source>
        <strain evidence="10">YU21-B</strain>
    </source>
</reference>
<evidence type="ECO:0000256" key="2">
    <source>
        <dbReference type="ARBA" id="ARBA00025704"/>
    </source>
</evidence>
<dbReference type="PROSITE" id="PS51880">
    <property type="entry name" value="TGS"/>
    <property type="match status" value="1"/>
</dbReference>
<dbReference type="SUPFAM" id="SSF109604">
    <property type="entry name" value="HD-domain/PDEase-like"/>
    <property type="match status" value="1"/>
</dbReference>
<dbReference type="InterPro" id="IPR033655">
    <property type="entry name" value="TGS_RelA/SpoT"/>
</dbReference>
<evidence type="ECO:0000256" key="4">
    <source>
        <dbReference type="ARBA" id="ARBA00032407"/>
    </source>
</evidence>
<evidence type="ECO:0000259" key="7">
    <source>
        <dbReference type="PROSITE" id="PS51671"/>
    </source>
</evidence>
<proteinExistence type="inferred from homology"/>
<dbReference type="Pfam" id="PF13291">
    <property type="entry name" value="ACT_4"/>
    <property type="match status" value="1"/>
</dbReference>
<dbReference type="GO" id="GO:0005886">
    <property type="term" value="C:plasma membrane"/>
    <property type="evidence" value="ECO:0007669"/>
    <property type="project" value="TreeGrafter"/>
</dbReference>
<dbReference type="FunFam" id="3.30.460.10:FF:000001">
    <property type="entry name" value="GTP pyrophosphokinase RelA"/>
    <property type="match status" value="1"/>
</dbReference>
<dbReference type="SUPFAM" id="SSF55021">
    <property type="entry name" value="ACT-like"/>
    <property type="match status" value="1"/>
</dbReference>
<dbReference type="GO" id="GO:0042594">
    <property type="term" value="P:response to starvation"/>
    <property type="evidence" value="ECO:0007669"/>
    <property type="project" value="TreeGrafter"/>
</dbReference>
<accession>A0A829YMS9</accession>
<dbReference type="InterPro" id="IPR045865">
    <property type="entry name" value="ACT-like_dom_sf"/>
</dbReference>
<comment type="caution">
    <text evidence="9">The sequence shown here is derived from an EMBL/GenBank/DDBJ whole genome shotgun (WGS) entry which is preliminary data.</text>
</comment>
<dbReference type="InterPro" id="IPR007685">
    <property type="entry name" value="RelA_SpoT"/>
</dbReference>
<keyword evidence="10" id="KW-1185">Reference proteome</keyword>
<comment type="function">
    <text evidence="6">In eubacteria ppGpp (guanosine 3'-diphosphate 5'-diphosphate) is a mediator of the stringent response that coordinates a variety of cellular activities in response to changes in nutritional abundance.</text>
</comment>
<dbReference type="InterPro" id="IPR043519">
    <property type="entry name" value="NT_sf"/>
</dbReference>
<dbReference type="Proteomes" id="UP000445000">
    <property type="component" value="Unassembled WGS sequence"/>
</dbReference>
<evidence type="ECO:0000256" key="1">
    <source>
        <dbReference type="ARBA" id="ARBA00019852"/>
    </source>
</evidence>
<evidence type="ECO:0000313" key="10">
    <source>
        <dbReference type="Proteomes" id="UP000445000"/>
    </source>
</evidence>
<dbReference type="Gene3D" id="3.30.70.260">
    <property type="match status" value="1"/>
</dbReference>
<comment type="similarity">
    <text evidence="6">Belongs to the relA/spoT family.</text>
</comment>
<dbReference type="Gene3D" id="3.30.460.10">
    <property type="entry name" value="Beta Polymerase, domain 2"/>
    <property type="match status" value="1"/>
</dbReference>
<dbReference type="Pfam" id="PF04607">
    <property type="entry name" value="RelA_SpoT"/>
    <property type="match status" value="1"/>
</dbReference>
<protein>
    <recommendedName>
        <fullName evidence="1">GTP pyrophosphokinase</fullName>
    </recommendedName>
    <alternativeName>
        <fullName evidence="4">(p)ppGpp synthase</fullName>
    </alternativeName>
    <alternativeName>
        <fullName evidence="3">ATP:GTP 3'-pyrophosphotransferase</fullName>
    </alternativeName>
    <alternativeName>
        <fullName evidence="5">ppGpp synthase I</fullName>
    </alternativeName>
</protein>
<keyword evidence="9" id="KW-0808">Transferase</keyword>
<evidence type="ECO:0000259" key="8">
    <source>
        <dbReference type="PROSITE" id="PS51880"/>
    </source>
</evidence>
<dbReference type="CDD" id="cd01668">
    <property type="entry name" value="TGS_RSH"/>
    <property type="match status" value="1"/>
</dbReference>
<dbReference type="Gene3D" id="3.10.20.30">
    <property type="match status" value="1"/>
</dbReference>
<dbReference type="FunFam" id="3.10.20.30:FF:000002">
    <property type="entry name" value="GTP pyrophosphokinase (RelA/SpoT)"/>
    <property type="match status" value="1"/>
</dbReference>
<feature type="domain" description="TGS" evidence="8">
    <location>
        <begin position="396"/>
        <end position="457"/>
    </location>
</feature>
<dbReference type="GO" id="GO:0008728">
    <property type="term" value="F:GTP diphosphokinase activity"/>
    <property type="evidence" value="ECO:0007669"/>
    <property type="project" value="TreeGrafter"/>
</dbReference>
<evidence type="ECO:0000313" key="9">
    <source>
        <dbReference type="EMBL" id="GFE84123.1"/>
    </source>
</evidence>
<dbReference type="PANTHER" id="PTHR21262:SF31">
    <property type="entry name" value="GTP PYROPHOSPHOKINASE"/>
    <property type="match status" value="1"/>
</dbReference>
<dbReference type="AlphaFoldDB" id="A0A829YMS9"/>
<dbReference type="PANTHER" id="PTHR21262">
    <property type="entry name" value="GUANOSINE-3',5'-BIS DIPHOSPHATE 3'-PYROPHOSPHOHYDROLASE"/>
    <property type="match status" value="1"/>
</dbReference>
<dbReference type="GO" id="GO:0015969">
    <property type="term" value="P:guanosine tetraphosphate metabolic process"/>
    <property type="evidence" value="ECO:0007669"/>
    <property type="project" value="InterPro"/>
</dbReference>
<dbReference type="InterPro" id="IPR002912">
    <property type="entry name" value="ACT_dom"/>
</dbReference>
<dbReference type="InterPro" id="IPR012675">
    <property type="entry name" value="Beta-grasp_dom_sf"/>
</dbReference>
<dbReference type="InterPro" id="IPR004095">
    <property type="entry name" value="TGS"/>
</dbReference>
<dbReference type="InterPro" id="IPR004811">
    <property type="entry name" value="RelA/Spo_fam"/>
</dbReference>
<dbReference type="NCBIfam" id="TIGR00691">
    <property type="entry name" value="spoT_relA"/>
    <property type="match status" value="1"/>
</dbReference>
<gene>
    <name evidence="9" type="primary">relA</name>
    <name evidence="9" type="ORF">GCM10011487_61230</name>
</gene>
<evidence type="ECO:0000256" key="5">
    <source>
        <dbReference type="ARBA" id="ARBA00033308"/>
    </source>
</evidence>
<organism evidence="9 10">
    <name type="scientific">Steroidobacter agaridevorans</name>
    <dbReference type="NCBI Taxonomy" id="2695856"/>
    <lineage>
        <taxon>Bacteria</taxon>
        <taxon>Pseudomonadati</taxon>
        <taxon>Pseudomonadota</taxon>
        <taxon>Gammaproteobacteria</taxon>
        <taxon>Steroidobacterales</taxon>
        <taxon>Steroidobacteraceae</taxon>
        <taxon>Steroidobacter</taxon>
    </lineage>
</organism>
<dbReference type="Pfam" id="PF13328">
    <property type="entry name" value="HD_4"/>
    <property type="match status" value="1"/>
</dbReference>
<dbReference type="SUPFAM" id="SSF81271">
    <property type="entry name" value="TGS-like"/>
    <property type="match status" value="1"/>
</dbReference>
<name>A0A829YMS9_9GAMM</name>